<dbReference type="FunFam" id="1.20.1260.100:FF:000001">
    <property type="entry name" value="translocator protein 2"/>
    <property type="match status" value="1"/>
</dbReference>
<dbReference type="GO" id="GO:0033013">
    <property type="term" value="P:tetrapyrrole metabolic process"/>
    <property type="evidence" value="ECO:0007669"/>
    <property type="project" value="UniProtKB-ARBA"/>
</dbReference>
<accession>A0A9D4VDA6</accession>
<dbReference type="GO" id="GO:0016020">
    <property type="term" value="C:membrane"/>
    <property type="evidence" value="ECO:0007669"/>
    <property type="project" value="UniProtKB-SubCell"/>
</dbReference>
<evidence type="ECO:0000313" key="7">
    <source>
        <dbReference type="EMBL" id="KAI5084254.1"/>
    </source>
</evidence>
<comment type="caution">
    <text evidence="7">The sequence shown here is derived from an EMBL/GenBank/DDBJ whole genome shotgun (WGS) entry which is preliminary data.</text>
</comment>
<feature type="transmembrane region" description="Helical" evidence="6">
    <location>
        <begin position="138"/>
        <end position="160"/>
    </location>
</feature>
<dbReference type="PANTHER" id="PTHR10057">
    <property type="entry name" value="PERIPHERAL-TYPE BENZODIAZEPINE RECEPTOR"/>
    <property type="match status" value="1"/>
</dbReference>
<name>A0A9D4VDA6_ADICA</name>
<dbReference type="OrthoDB" id="8841220at2759"/>
<dbReference type="PANTHER" id="PTHR10057:SF0">
    <property type="entry name" value="TRANSLOCATOR PROTEIN"/>
    <property type="match status" value="1"/>
</dbReference>
<evidence type="ECO:0000256" key="5">
    <source>
        <dbReference type="ARBA" id="ARBA00023136"/>
    </source>
</evidence>
<keyword evidence="4 6" id="KW-1133">Transmembrane helix</keyword>
<gene>
    <name evidence="7" type="ORF">GOP47_0000423</name>
</gene>
<dbReference type="Pfam" id="PF03073">
    <property type="entry name" value="TspO_MBR"/>
    <property type="match status" value="1"/>
</dbReference>
<evidence type="ECO:0000313" key="8">
    <source>
        <dbReference type="Proteomes" id="UP000886520"/>
    </source>
</evidence>
<organism evidence="7 8">
    <name type="scientific">Adiantum capillus-veneris</name>
    <name type="common">Maidenhair fern</name>
    <dbReference type="NCBI Taxonomy" id="13818"/>
    <lineage>
        <taxon>Eukaryota</taxon>
        <taxon>Viridiplantae</taxon>
        <taxon>Streptophyta</taxon>
        <taxon>Embryophyta</taxon>
        <taxon>Tracheophyta</taxon>
        <taxon>Polypodiopsida</taxon>
        <taxon>Polypodiidae</taxon>
        <taxon>Polypodiales</taxon>
        <taxon>Pteridineae</taxon>
        <taxon>Pteridaceae</taxon>
        <taxon>Vittarioideae</taxon>
        <taxon>Adiantum</taxon>
    </lineage>
</organism>
<feature type="transmembrane region" description="Helical" evidence="6">
    <location>
        <begin position="198"/>
        <end position="219"/>
    </location>
</feature>
<evidence type="ECO:0000256" key="6">
    <source>
        <dbReference type="SAM" id="Phobius"/>
    </source>
</evidence>
<sequence>MTASHCFTSCSTRLLHGSFNGHIRAAHFLPIRAYLCFKFPVSRTLQSTTITTGVSFLKNSLSTADPRCHRPSNGALITSACHPVVPPTPRARTSGDILASLAIAVAIPVVAGMLASIFNAANVKWYDRLRKPDWNPPAWVFGAAWGVLYAVMGFASWLIWIHGGWDIHGYALMLYAVQLALNLAWPMIFFGAKKMGLALIDISALWLSLFACIRAFQAINPLAARLLKRHSSLSLSLAFKELTELEEVFGERRSLKPTYKFVTTAQETFSKEKSSPRLLI</sequence>
<feature type="transmembrane region" description="Helical" evidence="6">
    <location>
        <begin position="172"/>
        <end position="192"/>
    </location>
</feature>
<feature type="transmembrane region" description="Helical" evidence="6">
    <location>
        <begin position="97"/>
        <end position="118"/>
    </location>
</feature>
<keyword evidence="3 6" id="KW-0812">Transmembrane</keyword>
<comment type="subcellular location">
    <subcellularLocation>
        <location evidence="1">Membrane</location>
        <topology evidence="1">Multi-pass membrane protein</topology>
    </subcellularLocation>
</comment>
<keyword evidence="8" id="KW-1185">Reference proteome</keyword>
<dbReference type="InterPro" id="IPR004307">
    <property type="entry name" value="TspO_MBR"/>
</dbReference>
<proteinExistence type="inferred from homology"/>
<evidence type="ECO:0000256" key="4">
    <source>
        <dbReference type="ARBA" id="ARBA00022989"/>
    </source>
</evidence>
<keyword evidence="5 6" id="KW-0472">Membrane</keyword>
<evidence type="ECO:0000256" key="2">
    <source>
        <dbReference type="ARBA" id="ARBA00007524"/>
    </source>
</evidence>
<dbReference type="EMBL" id="JABFUD020000001">
    <property type="protein sequence ID" value="KAI5084254.1"/>
    <property type="molecule type" value="Genomic_DNA"/>
</dbReference>
<dbReference type="AlphaFoldDB" id="A0A9D4VDA6"/>
<comment type="similarity">
    <text evidence="2">Belongs to the TspO/BZRP family.</text>
</comment>
<protein>
    <submittedName>
        <fullName evidence="7">Uncharacterized protein</fullName>
    </submittedName>
</protein>
<evidence type="ECO:0000256" key="1">
    <source>
        <dbReference type="ARBA" id="ARBA00004141"/>
    </source>
</evidence>
<dbReference type="Gene3D" id="1.20.1260.100">
    <property type="entry name" value="TspO/MBR protein"/>
    <property type="match status" value="1"/>
</dbReference>
<evidence type="ECO:0000256" key="3">
    <source>
        <dbReference type="ARBA" id="ARBA00022692"/>
    </source>
</evidence>
<dbReference type="CDD" id="cd15904">
    <property type="entry name" value="TSPO_MBR"/>
    <property type="match status" value="1"/>
</dbReference>
<dbReference type="Proteomes" id="UP000886520">
    <property type="component" value="Chromosome 1"/>
</dbReference>
<reference evidence="7" key="1">
    <citation type="submission" date="2021-01" db="EMBL/GenBank/DDBJ databases">
        <title>Adiantum capillus-veneris genome.</title>
        <authorList>
            <person name="Fang Y."/>
            <person name="Liao Q."/>
        </authorList>
    </citation>
    <scope>NUCLEOTIDE SEQUENCE</scope>
    <source>
        <strain evidence="7">H3</strain>
        <tissue evidence="7">Leaf</tissue>
    </source>
</reference>
<dbReference type="InterPro" id="IPR038330">
    <property type="entry name" value="TspO/MBR-related_sf"/>
</dbReference>